<proteinExistence type="predicted"/>
<name>A0ABX0Y6R5_9ACTN</name>
<dbReference type="Pfam" id="PF05114">
    <property type="entry name" value="MbnB_TglH_ChrH"/>
    <property type="match status" value="1"/>
</dbReference>
<sequence length="281" mass="31117">MEYLALEPGGPPLVGLANGPVVEPFLARHDRLLDYVEVSFEQLRHNPVAAQLQEQIPVLLHCSSMSVAGFVPPTDQTLEAIAEHVDRTRTPWIGEHLAFISADALGGDDAVGPTELTYTVCPQLSEETVERVVVNLSCLRTRFSVPIILENSPQYLALPGSTMTMAAFVAQVAQRCDVDLLLDVTHFLITANNMGLDPIASVHELPLERVVEVHLSGMSQQSGRWWDDHAAPVPDAVFDLLRQIRRRIRPKAVTFEYNWAPSMPESVIVDQIIFTRDLLAV</sequence>
<evidence type="ECO:0000313" key="1">
    <source>
        <dbReference type="EMBL" id="NJC73107.1"/>
    </source>
</evidence>
<protein>
    <submittedName>
        <fullName evidence="1">DUF692 domain-containing protein</fullName>
    </submittedName>
</protein>
<dbReference type="SUPFAM" id="SSF51658">
    <property type="entry name" value="Xylose isomerase-like"/>
    <property type="match status" value="1"/>
</dbReference>
<dbReference type="Proteomes" id="UP000722989">
    <property type="component" value="Unassembled WGS sequence"/>
</dbReference>
<dbReference type="Gene3D" id="3.20.20.150">
    <property type="entry name" value="Divalent-metal-dependent TIM barrel enzymes"/>
    <property type="match status" value="1"/>
</dbReference>
<dbReference type="InterPro" id="IPR007801">
    <property type="entry name" value="MbnB/TglH/ChrH"/>
</dbReference>
<organism evidence="1 2">
    <name type="scientific">Planosporangium thailandense</name>
    <dbReference type="NCBI Taxonomy" id="765197"/>
    <lineage>
        <taxon>Bacteria</taxon>
        <taxon>Bacillati</taxon>
        <taxon>Actinomycetota</taxon>
        <taxon>Actinomycetes</taxon>
        <taxon>Micromonosporales</taxon>
        <taxon>Micromonosporaceae</taxon>
        <taxon>Planosporangium</taxon>
    </lineage>
</organism>
<dbReference type="PANTHER" id="PTHR42194:SF1">
    <property type="entry name" value="UPF0276 PROTEIN HI_1600"/>
    <property type="match status" value="1"/>
</dbReference>
<dbReference type="InterPro" id="IPR036237">
    <property type="entry name" value="Xyl_isomerase-like_sf"/>
</dbReference>
<dbReference type="PANTHER" id="PTHR42194">
    <property type="entry name" value="UPF0276 PROTEIN HI_1600"/>
    <property type="match status" value="1"/>
</dbReference>
<comment type="caution">
    <text evidence="1">The sequence shown here is derived from an EMBL/GenBank/DDBJ whole genome shotgun (WGS) entry which is preliminary data.</text>
</comment>
<evidence type="ECO:0000313" key="2">
    <source>
        <dbReference type="Proteomes" id="UP000722989"/>
    </source>
</evidence>
<dbReference type="EMBL" id="JAATVY010000025">
    <property type="protein sequence ID" value="NJC73107.1"/>
    <property type="molecule type" value="Genomic_DNA"/>
</dbReference>
<keyword evidence="2" id="KW-1185">Reference proteome</keyword>
<accession>A0ABX0Y6R5</accession>
<reference evidence="1 2" key="1">
    <citation type="submission" date="2020-03" db="EMBL/GenBank/DDBJ databases">
        <title>WGS of the type strain of Planosporangium spp.</title>
        <authorList>
            <person name="Thawai C."/>
        </authorList>
    </citation>
    <scope>NUCLEOTIDE SEQUENCE [LARGE SCALE GENOMIC DNA]</scope>
    <source>
        <strain evidence="1 2">TBRC 5610</strain>
    </source>
</reference>
<gene>
    <name evidence="1" type="ORF">HC031_25810</name>
</gene>
<dbReference type="RefSeq" id="WP_167928014.1">
    <property type="nucleotide sequence ID" value="NZ_JAATVY010000025.1"/>
</dbReference>